<feature type="binding site" evidence="7">
    <location>
        <position position="154"/>
    </location>
    <ligand>
        <name>Zn(2+)</name>
        <dbReference type="ChEBI" id="CHEBI:29105"/>
    </ligand>
</feature>
<dbReference type="GO" id="GO:0045892">
    <property type="term" value="P:negative regulation of DNA-templated transcription"/>
    <property type="evidence" value="ECO:0007669"/>
    <property type="project" value="TreeGrafter"/>
</dbReference>
<evidence type="ECO:0000256" key="1">
    <source>
        <dbReference type="ARBA" id="ARBA00007957"/>
    </source>
</evidence>
<dbReference type="InterPro" id="IPR036388">
    <property type="entry name" value="WH-like_DNA-bd_sf"/>
</dbReference>
<evidence type="ECO:0000256" key="6">
    <source>
        <dbReference type="ARBA" id="ARBA00023163"/>
    </source>
</evidence>
<sequence>MVTTAAEDQRARERVKTSLEQATAIFAEKNIRFTDLRRKVFEEIASTLASVGAYEVLDRLAKKGTRLAPISVYRALDALLEAGVVHRLESKNAYFACRRLHQPRTGRRPMFLSCEKCGIVQEVDGDDIFHAIDTAAEGANFEPRVRFVEVSGTCQECAARRKA</sequence>
<keyword evidence="4" id="KW-0805">Transcription regulation</keyword>
<dbReference type="InterPro" id="IPR043135">
    <property type="entry name" value="Fur_C"/>
</dbReference>
<comment type="similarity">
    <text evidence="1">Belongs to the Fur family.</text>
</comment>
<dbReference type="OrthoDB" id="9801127at2"/>
<dbReference type="GO" id="GO:0005829">
    <property type="term" value="C:cytosol"/>
    <property type="evidence" value="ECO:0007669"/>
    <property type="project" value="TreeGrafter"/>
</dbReference>
<dbReference type="SUPFAM" id="SSF46785">
    <property type="entry name" value="Winged helix' DNA-binding domain"/>
    <property type="match status" value="1"/>
</dbReference>
<dbReference type="Pfam" id="PF01475">
    <property type="entry name" value="FUR"/>
    <property type="match status" value="1"/>
</dbReference>
<dbReference type="GO" id="GO:1900376">
    <property type="term" value="P:regulation of secondary metabolite biosynthetic process"/>
    <property type="evidence" value="ECO:0007669"/>
    <property type="project" value="TreeGrafter"/>
</dbReference>
<dbReference type="GO" id="GO:0008270">
    <property type="term" value="F:zinc ion binding"/>
    <property type="evidence" value="ECO:0007669"/>
    <property type="project" value="TreeGrafter"/>
</dbReference>
<organism evidence="8 9">
    <name type="scientific">Hyphomicrobium facile</name>
    <dbReference type="NCBI Taxonomy" id="51670"/>
    <lineage>
        <taxon>Bacteria</taxon>
        <taxon>Pseudomonadati</taxon>
        <taxon>Pseudomonadota</taxon>
        <taxon>Alphaproteobacteria</taxon>
        <taxon>Hyphomicrobiales</taxon>
        <taxon>Hyphomicrobiaceae</taxon>
        <taxon>Hyphomicrobium</taxon>
    </lineage>
</organism>
<feature type="binding site" evidence="7">
    <location>
        <position position="117"/>
    </location>
    <ligand>
        <name>Zn(2+)</name>
        <dbReference type="ChEBI" id="CHEBI:29105"/>
    </ligand>
</feature>
<accession>A0A1I7NQ80</accession>
<protein>
    <submittedName>
        <fullName evidence="8">Fur family transcriptional regulator, zinc uptake regulator</fullName>
    </submittedName>
</protein>
<dbReference type="InterPro" id="IPR036390">
    <property type="entry name" value="WH_DNA-bd_sf"/>
</dbReference>
<keyword evidence="2" id="KW-0678">Repressor</keyword>
<dbReference type="PANTHER" id="PTHR33202">
    <property type="entry name" value="ZINC UPTAKE REGULATION PROTEIN"/>
    <property type="match status" value="1"/>
</dbReference>
<dbReference type="GO" id="GO:0003700">
    <property type="term" value="F:DNA-binding transcription factor activity"/>
    <property type="evidence" value="ECO:0007669"/>
    <property type="project" value="InterPro"/>
</dbReference>
<keyword evidence="7" id="KW-0479">Metal-binding</keyword>
<dbReference type="GO" id="GO:0000976">
    <property type="term" value="F:transcription cis-regulatory region binding"/>
    <property type="evidence" value="ECO:0007669"/>
    <property type="project" value="TreeGrafter"/>
</dbReference>
<dbReference type="Gene3D" id="3.30.1490.190">
    <property type="match status" value="1"/>
</dbReference>
<comment type="cofactor">
    <cofactor evidence="7">
        <name>Zn(2+)</name>
        <dbReference type="ChEBI" id="CHEBI:29105"/>
    </cofactor>
    <text evidence="7">Binds 1 zinc ion per subunit.</text>
</comment>
<dbReference type="RefSeq" id="WP_092868343.1">
    <property type="nucleotide sequence ID" value="NZ_FPCH01000003.1"/>
</dbReference>
<dbReference type="Gene3D" id="1.10.10.10">
    <property type="entry name" value="Winged helix-like DNA-binding domain superfamily/Winged helix DNA-binding domain"/>
    <property type="match status" value="1"/>
</dbReference>
<evidence type="ECO:0000256" key="5">
    <source>
        <dbReference type="ARBA" id="ARBA00023125"/>
    </source>
</evidence>
<dbReference type="Proteomes" id="UP000199423">
    <property type="component" value="Unassembled WGS sequence"/>
</dbReference>
<keyword evidence="9" id="KW-1185">Reference proteome</keyword>
<evidence type="ECO:0000256" key="7">
    <source>
        <dbReference type="PIRSR" id="PIRSR602481-1"/>
    </source>
</evidence>
<feature type="binding site" evidence="7">
    <location>
        <position position="157"/>
    </location>
    <ligand>
        <name>Zn(2+)</name>
        <dbReference type="ChEBI" id="CHEBI:29105"/>
    </ligand>
</feature>
<proteinExistence type="inferred from homology"/>
<name>A0A1I7NQ80_9HYPH</name>
<evidence type="ECO:0000256" key="3">
    <source>
        <dbReference type="ARBA" id="ARBA00022833"/>
    </source>
</evidence>
<keyword evidence="5" id="KW-0238">DNA-binding</keyword>
<gene>
    <name evidence="8" type="ORF">SAMN04488557_2774</name>
</gene>
<dbReference type="InterPro" id="IPR002481">
    <property type="entry name" value="FUR"/>
</dbReference>
<keyword evidence="6" id="KW-0804">Transcription</keyword>
<dbReference type="PANTHER" id="PTHR33202:SF6">
    <property type="entry name" value="ZINC UPTAKE REGULATION PROTEIN"/>
    <property type="match status" value="1"/>
</dbReference>
<evidence type="ECO:0000313" key="8">
    <source>
        <dbReference type="EMBL" id="SFV36792.1"/>
    </source>
</evidence>
<evidence type="ECO:0000256" key="2">
    <source>
        <dbReference type="ARBA" id="ARBA00022491"/>
    </source>
</evidence>
<feature type="binding site" evidence="7">
    <location>
        <position position="114"/>
    </location>
    <ligand>
        <name>Zn(2+)</name>
        <dbReference type="ChEBI" id="CHEBI:29105"/>
    </ligand>
</feature>
<dbReference type="STRING" id="51670.SAMN04488557_2774"/>
<dbReference type="AlphaFoldDB" id="A0A1I7NQ80"/>
<dbReference type="EMBL" id="FPCH01000003">
    <property type="protein sequence ID" value="SFV36792.1"/>
    <property type="molecule type" value="Genomic_DNA"/>
</dbReference>
<evidence type="ECO:0000256" key="4">
    <source>
        <dbReference type="ARBA" id="ARBA00023015"/>
    </source>
</evidence>
<evidence type="ECO:0000313" key="9">
    <source>
        <dbReference type="Proteomes" id="UP000199423"/>
    </source>
</evidence>
<keyword evidence="3 7" id="KW-0862">Zinc</keyword>
<reference evidence="9" key="1">
    <citation type="submission" date="2016-10" db="EMBL/GenBank/DDBJ databases">
        <authorList>
            <person name="Varghese N."/>
            <person name="Submissions S."/>
        </authorList>
    </citation>
    <scope>NUCLEOTIDE SEQUENCE [LARGE SCALE GENOMIC DNA]</scope>
    <source>
        <strain evidence="9">DSM 1565</strain>
    </source>
</reference>